<dbReference type="Proteomes" id="UP000192903">
    <property type="component" value="Unassembled WGS sequence"/>
</dbReference>
<dbReference type="Gene3D" id="3.90.79.10">
    <property type="entry name" value="Nucleoside Triphosphate Pyrophosphohydrolase"/>
    <property type="match status" value="1"/>
</dbReference>
<dbReference type="InterPro" id="IPR015797">
    <property type="entry name" value="NUDIX_hydrolase-like_dom_sf"/>
</dbReference>
<dbReference type="OrthoDB" id="9806849at2"/>
<name>A0A1X7GKG7_9HYPH</name>
<gene>
    <name evidence="1" type="ORF">SAMN02982989_3958</name>
</gene>
<dbReference type="EMBL" id="FXAF01000011">
    <property type="protein sequence ID" value="SMF71054.1"/>
    <property type="molecule type" value="Genomic_DNA"/>
</dbReference>
<reference evidence="2" key="1">
    <citation type="submission" date="2017-04" db="EMBL/GenBank/DDBJ databases">
        <authorList>
            <person name="Varghese N."/>
            <person name="Submissions S."/>
        </authorList>
    </citation>
    <scope>NUCLEOTIDE SEQUENCE [LARGE SCALE GENOMIC DNA]</scope>
    <source>
        <strain evidence="2">B4P</strain>
    </source>
</reference>
<evidence type="ECO:0000313" key="2">
    <source>
        <dbReference type="Proteomes" id="UP000192903"/>
    </source>
</evidence>
<dbReference type="RefSeq" id="WP_085424582.1">
    <property type="nucleotide sequence ID" value="NZ_FXAF01000011.1"/>
</dbReference>
<dbReference type="SUPFAM" id="SSF55811">
    <property type="entry name" value="Nudix"/>
    <property type="match status" value="1"/>
</dbReference>
<dbReference type="STRING" id="464029.SAMN02982989_3958"/>
<organism evidence="1 2">
    <name type="scientific">Xaviernesmea oryzae</name>
    <dbReference type="NCBI Taxonomy" id="464029"/>
    <lineage>
        <taxon>Bacteria</taxon>
        <taxon>Pseudomonadati</taxon>
        <taxon>Pseudomonadota</taxon>
        <taxon>Alphaproteobacteria</taxon>
        <taxon>Hyphomicrobiales</taxon>
        <taxon>Rhizobiaceae</taxon>
        <taxon>Rhizobium/Agrobacterium group</taxon>
        <taxon>Xaviernesmea</taxon>
    </lineage>
</organism>
<keyword evidence="2" id="KW-1185">Reference proteome</keyword>
<proteinExistence type="predicted"/>
<dbReference type="AlphaFoldDB" id="A0A1X7GKG7"/>
<evidence type="ECO:0000313" key="1">
    <source>
        <dbReference type="EMBL" id="SMF71054.1"/>
    </source>
</evidence>
<protein>
    <recommendedName>
        <fullName evidence="3">NUDIX hydrolase</fullName>
    </recommendedName>
</protein>
<sequence length="249" mass="28404">MTVELSEDFSGWPTEKTVFHVDRVKMRILPGEHPLHLAEREAIAANWREEIAANPALFDGRMILQRRIGLGRDGIFSEGHVIPFSTFLWWRKQPERQGGLHIYAYPVLESRDGALVAIRMGEHTANAGMVYFACGSFEPEDVVDGHCDPERNMRREVLEETGIDLRDATAGEGYYVAHYRRAVTLFRLFRFDLTAEEMIARIERHMLVAEDKEIAGAVAIRSADHAAYPYNVGMLPVLDWYFGEGQKPR</sequence>
<accession>A0A1X7GKG7</accession>
<evidence type="ECO:0008006" key="3">
    <source>
        <dbReference type="Google" id="ProtNLM"/>
    </source>
</evidence>